<gene>
    <name evidence="8" type="ORF">H9723_09400</name>
</gene>
<dbReference type="Pfam" id="PF03631">
    <property type="entry name" value="Virul_fac_BrkB"/>
    <property type="match status" value="1"/>
</dbReference>
<sequence length="308" mass="35063">MDRWNRLKKSILRIIVTVNSHHTGAYAAQAAYFFVLSLIPIFLLLLTMMQFTQVTLNDMLKAVLQVFPESVAPLIRSVMVQVYTQSGSIIPITILVALWSAGKGVLSVTSGLNCIYANTETRNYFYLRIRASFYTVLFLLAIMLSLVLSVFGNSISVMLYEHVPFLSRVVDFIIRIRTFVTLVVLTVFWDLIYKFLPNRKNRAKTTLRKQLPGAVFTACGWLLISFIFSVYLDIFTGFSSMYGSLTTIILIMLWLYGCMYIILLGGELNALIEKFYFGRKRGTGPSKKRGDNPEKTRVDKPETCVKME</sequence>
<evidence type="ECO:0000256" key="5">
    <source>
        <dbReference type="ARBA" id="ARBA00023136"/>
    </source>
</evidence>
<dbReference type="EMBL" id="DXAY01000221">
    <property type="protein sequence ID" value="HIZ75435.1"/>
    <property type="molecule type" value="Genomic_DNA"/>
</dbReference>
<evidence type="ECO:0000256" key="6">
    <source>
        <dbReference type="SAM" id="MobiDB-lite"/>
    </source>
</evidence>
<feature type="transmembrane region" description="Helical" evidence="7">
    <location>
        <begin position="244"/>
        <end position="272"/>
    </location>
</feature>
<name>A0A9D2GAF4_9FIRM</name>
<reference evidence="8" key="2">
    <citation type="submission" date="2021-04" db="EMBL/GenBank/DDBJ databases">
        <authorList>
            <person name="Gilroy R."/>
        </authorList>
    </citation>
    <scope>NUCLEOTIDE SEQUENCE</scope>
    <source>
        <strain evidence="8">CHK196-3914</strain>
    </source>
</reference>
<feature type="region of interest" description="Disordered" evidence="6">
    <location>
        <begin position="283"/>
        <end position="308"/>
    </location>
</feature>
<dbReference type="PANTHER" id="PTHR30213:SF0">
    <property type="entry name" value="UPF0761 MEMBRANE PROTEIN YIHY"/>
    <property type="match status" value="1"/>
</dbReference>
<evidence type="ECO:0000256" key="4">
    <source>
        <dbReference type="ARBA" id="ARBA00022989"/>
    </source>
</evidence>
<dbReference type="NCBIfam" id="TIGR00765">
    <property type="entry name" value="yihY_not_rbn"/>
    <property type="match status" value="1"/>
</dbReference>
<feature type="transmembrane region" description="Helical" evidence="7">
    <location>
        <begin position="89"/>
        <end position="112"/>
    </location>
</feature>
<keyword evidence="3 7" id="KW-0812">Transmembrane</keyword>
<evidence type="ECO:0000313" key="9">
    <source>
        <dbReference type="Proteomes" id="UP000824116"/>
    </source>
</evidence>
<feature type="transmembrane region" description="Helical" evidence="7">
    <location>
        <begin position="30"/>
        <end position="51"/>
    </location>
</feature>
<comment type="caution">
    <text evidence="8">The sequence shown here is derived from an EMBL/GenBank/DDBJ whole genome shotgun (WGS) entry which is preliminary data.</text>
</comment>
<dbReference type="InterPro" id="IPR017039">
    <property type="entry name" value="Virul_fac_BrkB"/>
</dbReference>
<feature type="transmembrane region" description="Helical" evidence="7">
    <location>
        <begin position="172"/>
        <end position="192"/>
    </location>
</feature>
<keyword evidence="5 7" id="KW-0472">Membrane</keyword>
<keyword evidence="4 7" id="KW-1133">Transmembrane helix</keyword>
<organism evidence="8 9">
    <name type="scientific">Candidatus Mediterraneibacter stercoravium</name>
    <dbReference type="NCBI Taxonomy" id="2838685"/>
    <lineage>
        <taxon>Bacteria</taxon>
        <taxon>Bacillati</taxon>
        <taxon>Bacillota</taxon>
        <taxon>Clostridia</taxon>
        <taxon>Lachnospirales</taxon>
        <taxon>Lachnospiraceae</taxon>
        <taxon>Mediterraneibacter</taxon>
    </lineage>
</organism>
<evidence type="ECO:0000256" key="7">
    <source>
        <dbReference type="SAM" id="Phobius"/>
    </source>
</evidence>
<feature type="transmembrane region" description="Helical" evidence="7">
    <location>
        <begin position="213"/>
        <end position="232"/>
    </location>
</feature>
<reference evidence="8" key="1">
    <citation type="journal article" date="2021" name="PeerJ">
        <title>Extensive microbial diversity within the chicken gut microbiome revealed by metagenomics and culture.</title>
        <authorList>
            <person name="Gilroy R."/>
            <person name="Ravi A."/>
            <person name="Getino M."/>
            <person name="Pursley I."/>
            <person name="Horton D.L."/>
            <person name="Alikhan N.F."/>
            <person name="Baker D."/>
            <person name="Gharbi K."/>
            <person name="Hall N."/>
            <person name="Watson M."/>
            <person name="Adriaenssens E.M."/>
            <person name="Foster-Nyarko E."/>
            <person name="Jarju S."/>
            <person name="Secka A."/>
            <person name="Antonio M."/>
            <person name="Oren A."/>
            <person name="Chaudhuri R.R."/>
            <person name="La Ragione R."/>
            <person name="Hildebrand F."/>
            <person name="Pallen M.J."/>
        </authorList>
    </citation>
    <scope>NUCLEOTIDE SEQUENCE</scope>
    <source>
        <strain evidence="8">CHK196-3914</strain>
    </source>
</reference>
<dbReference type="PIRSF" id="PIRSF035875">
    <property type="entry name" value="RNase_BN"/>
    <property type="match status" value="1"/>
</dbReference>
<evidence type="ECO:0000313" key="8">
    <source>
        <dbReference type="EMBL" id="HIZ75435.1"/>
    </source>
</evidence>
<feature type="transmembrane region" description="Helical" evidence="7">
    <location>
        <begin position="133"/>
        <end position="152"/>
    </location>
</feature>
<dbReference type="GO" id="GO:0005886">
    <property type="term" value="C:plasma membrane"/>
    <property type="evidence" value="ECO:0007669"/>
    <property type="project" value="UniProtKB-SubCell"/>
</dbReference>
<feature type="compositionally biased region" description="Basic and acidic residues" evidence="6">
    <location>
        <begin position="288"/>
        <end position="308"/>
    </location>
</feature>
<evidence type="ECO:0000256" key="1">
    <source>
        <dbReference type="ARBA" id="ARBA00004651"/>
    </source>
</evidence>
<evidence type="ECO:0000256" key="2">
    <source>
        <dbReference type="ARBA" id="ARBA00022475"/>
    </source>
</evidence>
<comment type="subcellular location">
    <subcellularLocation>
        <location evidence="1">Cell membrane</location>
        <topology evidence="1">Multi-pass membrane protein</topology>
    </subcellularLocation>
</comment>
<dbReference type="Proteomes" id="UP000824116">
    <property type="component" value="Unassembled WGS sequence"/>
</dbReference>
<evidence type="ECO:0000256" key="3">
    <source>
        <dbReference type="ARBA" id="ARBA00022692"/>
    </source>
</evidence>
<dbReference type="AlphaFoldDB" id="A0A9D2GAF4"/>
<dbReference type="PANTHER" id="PTHR30213">
    <property type="entry name" value="INNER MEMBRANE PROTEIN YHJD"/>
    <property type="match status" value="1"/>
</dbReference>
<keyword evidence="2" id="KW-1003">Cell membrane</keyword>
<protein>
    <submittedName>
        <fullName evidence="8">YihY/virulence factor BrkB family protein</fullName>
    </submittedName>
</protein>
<accession>A0A9D2GAF4</accession>
<proteinExistence type="predicted"/>